<gene>
    <name evidence="8" type="ORF">BO71DRAFT_484674</name>
</gene>
<dbReference type="InterPro" id="IPR045863">
    <property type="entry name" value="CorA_TM1_TM2"/>
</dbReference>
<evidence type="ECO:0000256" key="6">
    <source>
        <dbReference type="SAM" id="MobiDB-lite"/>
    </source>
</evidence>
<keyword evidence="2 7" id="KW-0812">Transmembrane</keyword>
<organism evidence="8 9">
    <name type="scientific">Aspergillus ellipticus CBS 707.79</name>
    <dbReference type="NCBI Taxonomy" id="1448320"/>
    <lineage>
        <taxon>Eukaryota</taxon>
        <taxon>Fungi</taxon>
        <taxon>Dikarya</taxon>
        <taxon>Ascomycota</taxon>
        <taxon>Pezizomycotina</taxon>
        <taxon>Eurotiomycetes</taxon>
        <taxon>Eurotiomycetidae</taxon>
        <taxon>Eurotiales</taxon>
        <taxon>Aspergillaceae</taxon>
        <taxon>Aspergillus</taxon>
        <taxon>Aspergillus subgen. Circumdati</taxon>
    </lineage>
</organism>
<dbReference type="STRING" id="1448320.A0A319D7T8"/>
<evidence type="ECO:0000256" key="5">
    <source>
        <dbReference type="PROSITE-ProRule" id="PRU00023"/>
    </source>
</evidence>
<dbReference type="EMBL" id="KZ825895">
    <property type="protein sequence ID" value="PYH93309.1"/>
    <property type="molecule type" value="Genomic_DNA"/>
</dbReference>
<reference evidence="8 9" key="1">
    <citation type="submission" date="2018-02" db="EMBL/GenBank/DDBJ databases">
        <title>The genomes of Aspergillus section Nigri reveals drivers in fungal speciation.</title>
        <authorList>
            <consortium name="DOE Joint Genome Institute"/>
            <person name="Vesth T.C."/>
            <person name="Nybo J."/>
            <person name="Theobald S."/>
            <person name="Brandl J."/>
            <person name="Frisvad J.C."/>
            <person name="Nielsen K.F."/>
            <person name="Lyhne E.K."/>
            <person name="Kogle M.E."/>
            <person name="Kuo A."/>
            <person name="Riley R."/>
            <person name="Clum A."/>
            <person name="Nolan M."/>
            <person name="Lipzen A."/>
            <person name="Salamov A."/>
            <person name="Henrissat B."/>
            <person name="Wiebenga A."/>
            <person name="De vries R.P."/>
            <person name="Grigoriev I.V."/>
            <person name="Mortensen U.H."/>
            <person name="Andersen M.R."/>
            <person name="Baker S.E."/>
        </authorList>
    </citation>
    <scope>NUCLEOTIDE SEQUENCE [LARGE SCALE GENOMIC DNA]</scope>
    <source>
        <strain evidence="8 9">CBS 707.79</strain>
    </source>
</reference>
<sequence length="265" mass="30156">MQSFCDIPKWEEFLSSPREHWDICPDFIYDGQSPLSLLVREVSDEYLLDRMPTKMDFDLEYRVNGMPPLSLAAKEQNRAAVEALVERGADLIPTPPYPNGYSVLMKAVARDWPNMVNCLLECGAEINHCAPQLAKLRCPWPLAEGTSLTDIEQVARELQQIELAWISISEAASVKRLSWITFIFLPLISTSSLLGMNVDILEDNPNWTWYLVLAALSLILTVAIWTVYEFLPRMQAWIETQKQRGKGPKRDPENLNPNLSFTLDG</sequence>
<dbReference type="Proteomes" id="UP000247810">
    <property type="component" value="Unassembled WGS sequence"/>
</dbReference>
<dbReference type="AlphaFoldDB" id="A0A319D7T8"/>
<evidence type="ECO:0000256" key="4">
    <source>
        <dbReference type="ARBA" id="ARBA00023136"/>
    </source>
</evidence>
<dbReference type="InterPro" id="IPR002110">
    <property type="entry name" value="Ankyrin_rpt"/>
</dbReference>
<protein>
    <submittedName>
        <fullName evidence="8">Uncharacterized protein</fullName>
    </submittedName>
</protein>
<name>A0A319D7T8_9EURO</name>
<feature type="repeat" description="ANK" evidence="5">
    <location>
        <begin position="64"/>
        <end position="91"/>
    </location>
</feature>
<dbReference type="Gene3D" id="1.20.58.340">
    <property type="entry name" value="Magnesium transport protein CorA, transmembrane region"/>
    <property type="match status" value="1"/>
</dbReference>
<keyword evidence="4 7" id="KW-0472">Membrane</keyword>
<feature type="compositionally biased region" description="Polar residues" evidence="6">
    <location>
        <begin position="255"/>
        <end position="265"/>
    </location>
</feature>
<proteinExistence type="predicted"/>
<keyword evidence="5" id="KW-0040">ANK repeat</keyword>
<keyword evidence="3 7" id="KW-1133">Transmembrane helix</keyword>
<evidence type="ECO:0000256" key="3">
    <source>
        <dbReference type="ARBA" id="ARBA00022989"/>
    </source>
</evidence>
<dbReference type="Gene3D" id="1.25.40.20">
    <property type="entry name" value="Ankyrin repeat-containing domain"/>
    <property type="match status" value="1"/>
</dbReference>
<dbReference type="OrthoDB" id="194358at2759"/>
<feature type="transmembrane region" description="Helical" evidence="7">
    <location>
        <begin position="207"/>
        <end position="228"/>
    </location>
</feature>
<evidence type="ECO:0000256" key="2">
    <source>
        <dbReference type="ARBA" id="ARBA00022692"/>
    </source>
</evidence>
<evidence type="ECO:0000256" key="1">
    <source>
        <dbReference type="ARBA" id="ARBA00004141"/>
    </source>
</evidence>
<dbReference type="PROSITE" id="PS50088">
    <property type="entry name" value="ANK_REPEAT"/>
    <property type="match status" value="1"/>
</dbReference>
<feature type="transmembrane region" description="Helical" evidence="7">
    <location>
        <begin position="177"/>
        <end position="195"/>
    </location>
</feature>
<evidence type="ECO:0000313" key="9">
    <source>
        <dbReference type="Proteomes" id="UP000247810"/>
    </source>
</evidence>
<keyword evidence="9" id="KW-1185">Reference proteome</keyword>
<evidence type="ECO:0000256" key="7">
    <source>
        <dbReference type="SAM" id="Phobius"/>
    </source>
</evidence>
<comment type="subcellular location">
    <subcellularLocation>
        <location evidence="1">Membrane</location>
        <topology evidence="1">Multi-pass membrane protein</topology>
    </subcellularLocation>
</comment>
<dbReference type="SUPFAM" id="SSF48403">
    <property type="entry name" value="Ankyrin repeat"/>
    <property type="match status" value="1"/>
</dbReference>
<evidence type="ECO:0000313" key="8">
    <source>
        <dbReference type="EMBL" id="PYH93309.1"/>
    </source>
</evidence>
<dbReference type="InterPro" id="IPR036770">
    <property type="entry name" value="Ankyrin_rpt-contain_sf"/>
</dbReference>
<dbReference type="SUPFAM" id="SSF144083">
    <property type="entry name" value="Magnesium transport protein CorA, transmembrane region"/>
    <property type="match status" value="1"/>
</dbReference>
<dbReference type="VEuPathDB" id="FungiDB:BO71DRAFT_484674"/>
<dbReference type="Pfam" id="PF12796">
    <property type="entry name" value="Ank_2"/>
    <property type="match status" value="1"/>
</dbReference>
<dbReference type="GO" id="GO:0016020">
    <property type="term" value="C:membrane"/>
    <property type="evidence" value="ECO:0007669"/>
    <property type="project" value="UniProtKB-SubCell"/>
</dbReference>
<dbReference type="PROSITE" id="PS50297">
    <property type="entry name" value="ANK_REP_REGION"/>
    <property type="match status" value="1"/>
</dbReference>
<feature type="region of interest" description="Disordered" evidence="6">
    <location>
        <begin position="242"/>
        <end position="265"/>
    </location>
</feature>
<dbReference type="SMART" id="SM00248">
    <property type="entry name" value="ANK"/>
    <property type="match status" value="2"/>
</dbReference>
<accession>A0A319D7T8</accession>